<name>A0A382CGF9_9ZZZZ</name>
<dbReference type="InterPro" id="IPR045090">
    <property type="entry name" value="Pept_M3A_M3B"/>
</dbReference>
<evidence type="ECO:0000256" key="4">
    <source>
        <dbReference type="ARBA" id="ARBA00022801"/>
    </source>
</evidence>
<dbReference type="PANTHER" id="PTHR11804:SF5">
    <property type="entry name" value="OLIGOENDOPEPTIDASE F"/>
    <property type="match status" value="1"/>
</dbReference>
<dbReference type="PANTHER" id="PTHR11804">
    <property type="entry name" value="PROTEASE M3 THIMET OLIGOPEPTIDASE-RELATED"/>
    <property type="match status" value="1"/>
</dbReference>
<keyword evidence="4" id="KW-0378">Hydrolase</keyword>
<feature type="non-terminal residue" evidence="8">
    <location>
        <position position="1"/>
    </location>
</feature>
<reference evidence="8" key="1">
    <citation type="submission" date="2018-05" db="EMBL/GenBank/DDBJ databases">
        <authorList>
            <person name="Lanie J.A."/>
            <person name="Ng W.-L."/>
            <person name="Kazmierczak K.M."/>
            <person name="Andrzejewski T.M."/>
            <person name="Davidsen T.M."/>
            <person name="Wayne K.J."/>
            <person name="Tettelin H."/>
            <person name="Glass J.I."/>
            <person name="Rusch D."/>
            <person name="Podicherti R."/>
            <person name="Tsui H.-C.T."/>
            <person name="Winkler M.E."/>
        </authorList>
    </citation>
    <scope>NUCLEOTIDE SEQUENCE</scope>
</reference>
<protein>
    <recommendedName>
        <fullName evidence="7">Peptidase M3A/M3B catalytic domain-containing protein</fullName>
    </recommendedName>
</protein>
<dbReference type="SUPFAM" id="SSF55486">
    <property type="entry name" value="Metalloproteases ('zincins'), catalytic domain"/>
    <property type="match status" value="1"/>
</dbReference>
<dbReference type="AlphaFoldDB" id="A0A382CGF9"/>
<evidence type="ECO:0000256" key="1">
    <source>
        <dbReference type="ARBA" id="ARBA00001947"/>
    </source>
</evidence>
<evidence type="ECO:0000259" key="7">
    <source>
        <dbReference type="Pfam" id="PF01432"/>
    </source>
</evidence>
<dbReference type="GO" id="GO:0046872">
    <property type="term" value="F:metal ion binding"/>
    <property type="evidence" value="ECO:0007669"/>
    <property type="project" value="UniProtKB-KW"/>
</dbReference>
<dbReference type="InterPro" id="IPR042088">
    <property type="entry name" value="OligoPept_F_C"/>
</dbReference>
<dbReference type="GO" id="GO:0004222">
    <property type="term" value="F:metalloendopeptidase activity"/>
    <property type="evidence" value="ECO:0007669"/>
    <property type="project" value="InterPro"/>
</dbReference>
<gene>
    <name evidence="8" type="ORF">METZ01_LOCUS177984</name>
</gene>
<keyword evidence="5" id="KW-0862">Zinc</keyword>
<proteinExistence type="predicted"/>
<keyword evidence="6" id="KW-0482">Metalloprotease</keyword>
<dbReference type="EMBL" id="UINC01034378">
    <property type="protein sequence ID" value="SVB25130.1"/>
    <property type="molecule type" value="Genomic_DNA"/>
</dbReference>
<evidence type="ECO:0000256" key="3">
    <source>
        <dbReference type="ARBA" id="ARBA00022723"/>
    </source>
</evidence>
<accession>A0A382CGF9</accession>
<evidence type="ECO:0000256" key="2">
    <source>
        <dbReference type="ARBA" id="ARBA00022670"/>
    </source>
</evidence>
<keyword evidence="3" id="KW-0479">Metal-binding</keyword>
<evidence type="ECO:0000256" key="5">
    <source>
        <dbReference type="ARBA" id="ARBA00022833"/>
    </source>
</evidence>
<evidence type="ECO:0000256" key="6">
    <source>
        <dbReference type="ARBA" id="ARBA00023049"/>
    </source>
</evidence>
<feature type="domain" description="Peptidase M3A/M3B catalytic" evidence="7">
    <location>
        <begin position="27"/>
        <end position="269"/>
    </location>
</feature>
<sequence length="282" mass="32571">YILWDEAKNIVLSAYREFDNRLAQIATEFFDNPWIDAKPRQGKESGAFSHPTVPSVHPYILMNYHGKFRDVMTLAHELGHGIHQVLAADQGYLLADTPLTLAETASVFGEMLTFQSLLRATKGEISRKALLASKVEDMLNTVVRQIAFYEFEEKVHEERRLGEIDPERLGDIWMSVQKESLGPAFQFDNEYRYFWAYIPHFLHTPFYVYSYAFGDCLVNSLYDLFSKDHPNFQQKYIQMLQAGGSLRYNELLTPFELDASDPSFWKRGLDVISGLVDQLEEC</sequence>
<dbReference type="GO" id="GO:0006518">
    <property type="term" value="P:peptide metabolic process"/>
    <property type="evidence" value="ECO:0007669"/>
    <property type="project" value="TreeGrafter"/>
</dbReference>
<dbReference type="Pfam" id="PF01432">
    <property type="entry name" value="Peptidase_M3"/>
    <property type="match status" value="1"/>
</dbReference>
<organism evidence="8">
    <name type="scientific">marine metagenome</name>
    <dbReference type="NCBI Taxonomy" id="408172"/>
    <lineage>
        <taxon>unclassified sequences</taxon>
        <taxon>metagenomes</taxon>
        <taxon>ecological metagenomes</taxon>
    </lineage>
</organism>
<dbReference type="Gene3D" id="1.10.1370.20">
    <property type="entry name" value="Oligoendopeptidase f, C-terminal domain"/>
    <property type="match status" value="1"/>
</dbReference>
<evidence type="ECO:0000313" key="8">
    <source>
        <dbReference type="EMBL" id="SVB25130.1"/>
    </source>
</evidence>
<keyword evidence="2" id="KW-0645">Protease</keyword>
<dbReference type="InterPro" id="IPR001567">
    <property type="entry name" value="Pept_M3A_M3B_dom"/>
</dbReference>
<comment type="cofactor">
    <cofactor evidence="1">
        <name>Zn(2+)</name>
        <dbReference type="ChEBI" id="CHEBI:29105"/>
    </cofactor>
</comment>
<dbReference type="GO" id="GO:0006508">
    <property type="term" value="P:proteolysis"/>
    <property type="evidence" value="ECO:0007669"/>
    <property type="project" value="UniProtKB-KW"/>
</dbReference>